<dbReference type="AlphaFoldDB" id="A0A9Q2KZJ1"/>
<protein>
    <submittedName>
        <fullName evidence="1">Capsule biosynthesis protein</fullName>
    </submittedName>
</protein>
<keyword evidence="2" id="KW-1185">Reference proteome</keyword>
<evidence type="ECO:0000313" key="1">
    <source>
        <dbReference type="EMBL" id="MBK2065416.1"/>
    </source>
</evidence>
<dbReference type="EMBL" id="JACVKN010000151">
    <property type="protein sequence ID" value="MBK2065416.1"/>
    <property type="molecule type" value="Genomic_DNA"/>
</dbReference>
<comment type="caution">
    <text evidence="1">The sequence shown here is derived from an EMBL/GenBank/DDBJ whole genome shotgun (WGS) entry which is preliminary data.</text>
</comment>
<gene>
    <name evidence="1" type="ORF">IB647_07190</name>
</gene>
<accession>A0A9Q2KZJ1</accession>
<proteinExistence type="predicted"/>
<reference evidence="1 2" key="1">
    <citation type="submission" date="2020-09" db="EMBL/GenBank/DDBJ databases">
        <title>Development of specific Francisella tularensis PCR assay based on in-depth characterization of family Francisellaceae.</title>
        <authorList>
            <person name="Ohrman C."/>
            <person name="Sahl J."/>
            <person name="Sjodin A."/>
            <person name="Uneklint I."/>
            <person name="Ballard R."/>
            <person name="Karlsson L."/>
            <person name="Mcdonough R."/>
            <person name="Sundell D."/>
            <person name="Soria K."/>
            <person name="Brindeflk B."/>
            <person name="Vallesi A."/>
            <person name="Ramirez-Paredes J.G."/>
            <person name="Colquhoun D."/>
            <person name="Myrtennas K."/>
            <person name="Birdsell D."/>
            <person name="Johansson A."/>
            <person name="Wagner D."/>
            <person name="Forsman M."/>
        </authorList>
    </citation>
    <scope>NUCLEOTIDE SEQUENCE [LARGE SCALE GENOMIC DNA]</scope>
    <source>
        <strain evidence="1 2">FSC1140</strain>
    </source>
</reference>
<organism evidence="1 2">
    <name type="scientific">Francisella noatunensis</name>
    <dbReference type="NCBI Taxonomy" id="657445"/>
    <lineage>
        <taxon>Bacteria</taxon>
        <taxon>Pseudomonadati</taxon>
        <taxon>Pseudomonadota</taxon>
        <taxon>Gammaproteobacteria</taxon>
        <taxon>Thiotrichales</taxon>
        <taxon>Francisellaceae</taxon>
        <taxon>Francisella</taxon>
    </lineage>
</organism>
<sequence>MKDVRNTMTHEYVEDDLVDIFEDALLYSEKLISIINNTLGYIGRYV</sequence>
<evidence type="ECO:0000313" key="2">
    <source>
        <dbReference type="Proteomes" id="UP000701999"/>
    </source>
</evidence>
<dbReference type="GeneID" id="93254645"/>
<dbReference type="Proteomes" id="UP000701999">
    <property type="component" value="Unassembled WGS sequence"/>
</dbReference>
<name>A0A9Q2KZJ1_9GAMM</name>
<dbReference type="RefSeq" id="WP_159184051.1">
    <property type="nucleotide sequence ID" value="NZ_JACVJL010000106.1"/>
</dbReference>